<comment type="caution">
    <text evidence="3">The sequence shown here is derived from an EMBL/GenBank/DDBJ whole genome shotgun (WGS) entry which is preliminary data.</text>
</comment>
<feature type="region of interest" description="Disordered" evidence="1">
    <location>
        <begin position="1"/>
        <end position="30"/>
    </location>
</feature>
<dbReference type="AlphaFoldDB" id="A0A2A3JXE0"/>
<reference evidence="2" key="3">
    <citation type="submission" date="2024-05" db="EMBL/GenBank/DDBJ databases">
        <title>Yangia mangrovi SAOS 153D genome.</title>
        <authorList>
            <person name="Verma A."/>
            <person name="Pal Y."/>
            <person name="Sundharam S."/>
            <person name="Bisht B."/>
            <person name="Srinivasan K."/>
        </authorList>
    </citation>
    <scope>NUCLEOTIDE SEQUENCE</scope>
    <source>
        <strain evidence="2">SAOS 153D</strain>
    </source>
</reference>
<accession>A0A2A3JXE0</accession>
<proteinExistence type="predicted"/>
<dbReference type="EMBL" id="NTHN01000091">
    <property type="protein sequence ID" value="PBD19812.1"/>
    <property type="molecule type" value="Genomic_DNA"/>
</dbReference>
<dbReference type="Proteomes" id="UP000217448">
    <property type="component" value="Unassembled WGS sequence"/>
</dbReference>
<gene>
    <name evidence="2" type="ORF">CLG85_006925</name>
    <name evidence="3" type="ORF">CLG85_07285</name>
</gene>
<evidence type="ECO:0000313" key="3">
    <source>
        <dbReference type="EMBL" id="PBD19812.1"/>
    </source>
</evidence>
<keyword evidence="4" id="KW-1185">Reference proteome</keyword>
<organism evidence="3">
    <name type="scientific">Alloyangia mangrovi</name>
    <dbReference type="NCBI Taxonomy" id="1779329"/>
    <lineage>
        <taxon>Bacteria</taxon>
        <taxon>Pseudomonadati</taxon>
        <taxon>Pseudomonadota</taxon>
        <taxon>Alphaproteobacteria</taxon>
        <taxon>Rhodobacterales</taxon>
        <taxon>Roseobacteraceae</taxon>
        <taxon>Alloyangia</taxon>
    </lineage>
</organism>
<sequence length="130" mass="14302">MPNNPRSGDDPKKSGSKYTQSDAGKNELSPEAVALLQTTVETLKHDLSLLRDQIALQTSVENGFDALTEAIRDLAPKQVFGSLKERELKILEGIIALHQRIDFSLPEFGSKWPEIIKTADESAKIRSLGS</sequence>
<reference evidence="4" key="2">
    <citation type="submission" date="2023-07" db="EMBL/GenBank/DDBJ databases">
        <title>Yangia mangrovi SAOS 153D genome.</title>
        <authorList>
            <person name="Verma A."/>
            <person name="Pal Y."/>
            <person name="Sundharam S."/>
            <person name="Bisht B."/>
            <person name="Srinivasan K."/>
        </authorList>
    </citation>
    <scope>NUCLEOTIDE SEQUENCE [LARGE SCALE GENOMIC DNA]</scope>
    <source>
        <strain evidence="4">SAOS 153D</strain>
    </source>
</reference>
<name>A0A2A3JXE0_9RHOB</name>
<evidence type="ECO:0000313" key="2">
    <source>
        <dbReference type="EMBL" id="MCT4370080.1"/>
    </source>
</evidence>
<evidence type="ECO:0000256" key="1">
    <source>
        <dbReference type="SAM" id="MobiDB-lite"/>
    </source>
</evidence>
<dbReference type="RefSeq" id="WP_095881667.1">
    <property type="nucleotide sequence ID" value="NZ_NTHN02000009.1"/>
</dbReference>
<reference evidence="3" key="1">
    <citation type="submission" date="2017-09" db="EMBL/GenBank/DDBJ databases">
        <title>Yangia sp. SAOS 153D whole genome sequencing.</title>
        <authorList>
            <person name="Verma A."/>
            <person name="Krishnamurthi S."/>
        </authorList>
    </citation>
    <scope>NUCLEOTIDE SEQUENCE [LARGE SCALE GENOMIC DNA]</scope>
    <source>
        <strain evidence="3">SAOS 153D</strain>
    </source>
</reference>
<evidence type="ECO:0000313" key="4">
    <source>
        <dbReference type="Proteomes" id="UP000217448"/>
    </source>
</evidence>
<protein>
    <submittedName>
        <fullName evidence="3">Uncharacterized protein</fullName>
    </submittedName>
</protein>
<dbReference type="EMBL" id="NTHN02000009">
    <property type="protein sequence ID" value="MCT4370080.1"/>
    <property type="molecule type" value="Genomic_DNA"/>
</dbReference>